<organism evidence="1 2">
    <name type="scientific">Vanrija albida</name>
    <dbReference type="NCBI Taxonomy" id="181172"/>
    <lineage>
        <taxon>Eukaryota</taxon>
        <taxon>Fungi</taxon>
        <taxon>Dikarya</taxon>
        <taxon>Basidiomycota</taxon>
        <taxon>Agaricomycotina</taxon>
        <taxon>Tremellomycetes</taxon>
        <taxon>Trichosporonales</taxon>
        <taxon>Trichosporonaceae</taxon>
        <taxon>Vanrija</taxon>
    </lineage>
</organism>
<evidence type="ECO:0008006" key="3">
    <source>
        <dbReference type="Google" id="ProtNLM"/>
    </source>
</evidence>
<dbReference type="InterPro" id="IPR036038">
    <property type="entry name" value="Aminotransferase-like"/>
</dbReference>
<proteinExistence type="predicted"/>
<dbReference type="SUPFAM" id="SSF102405">
    <property type="entry name" value="MCP/YpsA-like"/>
    <property type="match status" value="1"/>
</dbReference>
<comment type="caution">
    <text evidence="1">The sequence shown here is derived from an EMBL/GenBank/DDBJ whole genome shotgun (WGS) entry which is preliminary data.</text>
</comment>
<protein>
    <recommendedName>
        <fullName evidence="3">Cytokinin riboside 5'-monophosphate phosphoribohydrolase</fullName>
    </recommendedName>
</protein>
<dbReference type="Gene3D" id="3.20.10.10">
    <property type="entry name" value="D-amino Acid Aminotransferase, subunit A, domain 2"/>
    <property type="match status" value="1"/>
</dbReference>
<dbReference type="EMBL" id="JBBXJM010000005">
    <property type="protein sequence ID" value="KAL1406820.1"/>
    <property type="molecule type" value="Genomic_DNA"/>
</dbReference>
<dbReference type="RefSeq" id="XP_069206764.1">
    <property type="nucleotide sequence ID" value="XM_069354693.1"/>
</dbReference>
<sequence length="492" mass="52050">MSPFPTDKQLKKPVCAFCGSSPGSSAIYGEAAAAVGAALAEASYPLVYGGGRRGLMGVVSQSHLKAGGYTHGLLPRALVARASEHTPHPSDSAFTGTPKDGAIKSAEGAGHDLLDDDFDGRLTMEVVGSMHERKAKMAQLSSGGFVVLPGGYGTFEELLEMVTWNQLGIHSVPVLVLNIGNFYTSLQTLVENAVTAGFIQPQNVKLMTVVNLPGGPEANADPAKAGEWGAATVKALQEWEFPAAGVDVAGKPALFSTGRFTATGGAVGKTNVPLWDLHVWRLRSAHAHFAAKEAGWGAWPGDEAVWAAVKAKLEATGAGDWRLRILLHPGARLEVQTIPAAAGTAAFNPLPSAVAGPRRKLYLDPSETPTESDPSYRLYKTEQRAVYNAAAARAPTDEPHPEVLLHAGGRLLESVTSNIAIRLPRAGAWAWVTPALGESTPFLAGTMRRHLLHAGVLVEGELGVADWERAREEGYRVIGFNGFRGVWEAEIV</sequence>
<dbReference type="InterPro" id="IPR043132">
    <property type="entry name" value="BCAT-like_C"/>
</dbReference>
<dbReference type="InterPro" id="IPR001544">
    <property type="entry name" value="Aminotrans_IV"/>
</dbReference>
<reference evidence="1 2" key="1">
    <citation type="submission" date="2023-08" db="EMBL/GenBank/DDBJ databases">
        <title>Annotated Genome Sequence of Vanrija albida AlHP1.</title>
        <authorList>
            <person name="Herzog R."/>
        </authorList>
    </citation>
    <scope>NUCLEOTIDE SEQUENCE [LARGE SCALE GENOMIC DNA]</scope>
    <source>
        <strain evidence="1 2">AlHP1</strain>
    </source>
</reference>
<evidence type="ECO:0000313" key="1">
    <source>
        <dbReference type="EMBL" id="KAL1406820.1"/>
    </source>
</evidence>
<dbReference type="GeneID" id="95987272"/>
<gene>
    <name evidence="1" type="ORF">Q8F55_006229</name>
</gene>
<dbReference type="Proteomes" id="UP001565368">
    <property type="component" value="Unassembled WGS sequence"/>
</dbReference>
<dbReference type="InterPro" id="IPR005269">
    <property type="entry name" value="LOG"/>
</dbReference>
<dbReference type="Gene3D" id="3.40.50.450">
    <property type="match status" value="1"/>
</dbReference>
<dbReference type="PANTHER" id="PTHR31223:SF70">
    <property type="entry name" value="LOG FAMILY PROTEIN YJL055W"/>
    <property type="match status" value="1"/>
</dbReference>
<dbReference type="Pfam" id="PF03641">
    <property type="entry name" value="Lysine_decarbox"/>
    <property type="match status" value="1"/>
</dbReference>
<dbReference type="NCBIfam" id="TIGR00730">
    <property type="entry name" value="Rossman fold protein, TIGR00730 family"/>
    <property type="match status" value="1"/>
</dbReference>
<evidence type="ECO:0000313" key="2">
    <source>
        <dbReference type="Proteomes" id="UP001565368"/>
    </source>
</evidence>
<dbReference type="PANTHER" id="PTHR31223">
    <property type="entry name" value="LOG FAMILY PROTEIN YJL055W"/>
    <property type="match status" value="1"/>
</dbReference>
<name>A0ABR3PWQ1_9TREE</name>
<dbReference type="SUPFAM" id="SSF56752">
    <property type="entry name" value="D-aminoacid aminotransferase-like PLP-dependent enzymes"/>
    <property type="match status" value="1"/>
</dbReference>
<dbReference type="InterPro" id="IPR031100">
    <property type="entry name" value="LOG_fam"/>
</dbReference>
<keyword evidence="2" id="KW-1185">Reference proteome</keyword>
<dbReference type="Pfam" id="PF01063">
    <property type="entry name" value="Aminotran_4"/>
    <property type="match status" value="1"/>
</dbReference>
<accession>A0ABR3PWQ1</accession>